<protein>
    <recommendedName>
        <fullName evidence="1">Metallo-beta-lactamase domain-containing protein</fullName>
    </recommendedName>
</protein>
<gene>
    <name evidence="2" type="ORF">C7Y72_03190</name>
</gene>
<evidence type="ECO:0000259" key="1">
    <source>
        <dbReference type="SMART" id="SM00849"/>
    </source>
</evidence>
<dbReference type="InterPro" id="IPR032710">
    <property type="entry name" value="NTF2-like_dom_sf"/>
</dbReference>
<dbReference type="Gene3D" id="3.60.15.10">
    <property type="entry name" value="Ribonuclease Z/Hydroxyacylglutathione hydrolase-like"/>
    <property type="match status" value="1"/>
</dbReference>
<accession>A0A2T4UHJ8</accession>
<dbReference type="InterPro" id="IPR036866">
    <property type="entry name" value="RibonucZ/Hydroxyglut_hydro"/>
</dbReference>
<dbReference type="Pfam" id="PF00753">
    <property type="entry name" value="Lactamase_B"/>
    <property type="match status" value="1"/>
</dbReference>
<dbReference type="GO" id="GO:0030638">
    <property type="term" value="P:polyketide metabolic process"/>
    <property type="evidence" value="ECO:0007669"/>
    <property type="project" value="InterPro"/>
</dbReference>
<dbReference type="OrthoDB" id="2971563at2"/>
<dbReference type="Pfam" id="PF07366">
    <property type="entry name" value="SnoaL"/>
    <property type="match status" value="1"/>
</dbReference>
<dbReference type="InterPro" id="IPR009959">
    <property type="entry name" value="Cyclase_SnoaL-like"/>
</dbReference>
<proteinExistence type="predicted"/>
<feature type="domain" description="Metallo-beta-lactamase" evidence="1">
    <location>
        <begin position="182"/>
        <end position="377"/>
    </location>
</feature>
<organism evidence="2 3">
    <name type="scientific">Paraconexibacter algicola</name>
    <dbReference type="NCBI Taxonomy" id="2133960"/>
    <lineage>
        <taxon>Bacteria</taxon>
        <taxon>Bacillati</taxon>
        <taxon>Actinomycetota</taxon>
        <taxon>Thermoleophilia</taxon>
        <taxon>Solirubrobacterales</taxon>
        <taxon>Paraconexibacteraceae</taxon>
        <taxon>Paraconexibacter</taxon>
    </lineage>
</organism>
<comment type="caution">
    <text evidence="2">The sequence shown here is derived from an EMBL/GenBank/DDBJ whole genome shotgun (WGS) entry which is preliminary data.</text>
</comment>
<dbReference type="EMBL" id="PYYB01000001">
    <property type="protein sequence ID" value="PTL58722.1"/>
    <property type="molecule type" value="Genomic_DNA"/>
</dbReference>
<evidence type="ECO:0000313" key="2">
    <source>
        <dbReference type="EMBL" id="PTL58722.1"/>
    </source>
</evidence>
<dbReference type="InterPro" id="IPR050855">
    <property type="entry name" value="NDM-1-like"/>
</dbReference>
<sequence length="396" mass="41889">MAATPTKVADAYFDAIARHDLEAAVALWAPGGREHVRGQVDTVAPEGVRAFLGGLLAAVPDLRFEVVAKTVQRERVAVRWVATGTFTGQAYQGIAATGARIRLEGIDELQVRDGLIVENNAYTDGMTFARQIGLLPEPGTPAYGRLAAAANARTRATRRLAGSRPEEIADGVWLVRGGVPRSMNVYLVRDPADGRIVVFDAGIRAMTAAVARAGAALGGIKQVVLGHGHQDHRGAAPGLRVPVLCHPDDVAIAQGDGGFSGFDLSLLKPPARWLYPHLLKTWDGGPVEIAGTVQEGDAVAGFEVVHCPGHADGLIALWRSSDRLALSSDVFYTANPETGQHGAPRVPLRAFNLDHEQARASIRKLAALRPAAAWPGHAEGISGDVESQLLRAAETT</sequence>
<dbReference type="PANTHER" id="PTHR42951">
    <property type="entry name" value="METALLO-BETA-LACTAMASE DOMAIN-CONTAINING"/>
    <property type="match status" value="1"/>
</dbReference>
<keyword evidence="3" id="KW-1185">Reference proteome</keyword>
<dbReference type="AlphaFoldDB" id="A0A2T4UHJ8"/>
<dbReference type="SMART" id="SM00849">
    <property type="entry name" value="Lactamase_B"/>
    <property type="match status" value="1"/>
</dbReference>
<dbReference type="SUPFAM" id="SSF54427">
    <property type="entry name" value="NTF2-like"/>
    <property type="match status" value="1"/>
</dbReference>
<dbReference type="Proteomes" id="UP000240739">
    <property type="component" value="Unassembled WGS sequence"/>
</dbReference>
<name>A0A2T4UHJ8_9ACTN</name>
<dbReference type="InterPro" id="IPR001279">
    <property type="entry name" value="Metallo-B-lactamas"/>
</dbReference>
<evidence type="ECO:0000313" key="3">
    <source>
        <dbReference type="Proteomes" id="UP000240739"/>
    </source>
</evidence>
<dbReference type="PANTHER" id="PTHR42951:SF17">
    <property type="entry name" value="METALLO-BETA-LACTAMASE DOMAIN-CONTAINING PROTEIN"/>
    <property type="match status" value="1"/>
</dbReference>
<reference evidence="2 3" key="1">
    <citation type="submission" date="2018-03" db="EMBL/GenBank/DDBJ databases">
        <title>Aquarubrobacter algicola gen. nov., sp. nov., a novel actinobacterium isolated from shallow eutrophic lake during the end of cyanobacterial harmful algal blooms.</title>
        <authorList>
            <person name="Chun S.J."/>
        </authorList>
    </citation>
    <scope>NUCLEOTIDE SEQUENCE [LARGE SCALE GENOMIC DNA]</scope>
    <source>
        <strain evidence="2 3">Seoho-28</strain>
    </source>
</reference>
<dbReference type="Gene3D" id="3.10.450.50">
    <property type="match status" value="1"/>
</dbReference>
<dbReference type="RefSeq" id="WP_107567159.1">
    <property type="nucleotide sequence ID" value="NZ_PYYB01000001.1"/>
</dbReference>
<dbReference type="SUPFAM" id="SSF56281">
    <property type="entry name" value="Metallo-hydrolase/oxidoreductase"/>
    <property type="match status" value="1"/>
</dbReference>